<dbReference type="GO" id="GO:0003676">
    <property type="term" value="F:nucleic acid binding"/>
    <property type="evidence" value="ECO:0007669"/>
    <property type="project" value="InterPro"/>
</dbReference>
<dbReference type="AlphaFoldDB" id="A0A8J5ZBB9"/>
<dbReference type="PANTHER" id="PTHR47074:SF61">
    <property type="entry name" value="RNASE H TYPE-1 DOMAIN-CONTAINING PROTEIN"/>
    <property type="match status" value="1"/>
</dbReference>
<dbReference type="InterPro" id="IPR044730">
    <property type="entry name" value="RNase_H-like_dom_plant"/>
</dbReference>
<reference evidence="2 3" key="1">
    <citation type="journal article" date="2021" name="bioRxiv">
        <title>The Gossypium anomalum genome as a resource for cotton improvement and evolutionary analysis of hybrid incompatibility.</title>
        <authorList>
            <person name="Grover C.E."/>
            <person name="Yuan D."/>
            <person name="Arick M.A."/>
            <person name="Miller E.R."/>
            <person name="Hu G."/>
            <person name="Peterson D.G."/>
            <person name="Wendel J.F."/>
            <person name="Udall J.A."/>
        </authorList>
    </citation>
    <scope>NUCLEOTIDE SEQUENCE [LARGE SCALE GENOMIC DNA]</scope>
    <source>
        <strain evidence="2">JFW-Udall</strain>
        <tissue evidence="2">Leaf</tissue>
    </source>
</reference>
<name>A0A8J5ZBB9_9ROSI</name>
<evidence type="ECO:0000313" key="3">
    <source>
        <dbReference type="Proteomes" id="UP000701853"/>
    </source>
</evidence>
<accession>A0A8J5ZBB9</accession>
<proteinExistence type="predicted"/>
<keyword evidence="3" id="KW-1185">Reference proteome</keyword>
<protein>
    <recommendedName>
        <fullName evidence="1">RNase H type-1 domain-containing protein</fullName>
    </recommendedName>
</protein>
<dbReference type="CDD" id="cd06222">
    <property type="entry name" value="RNase_H_like"/>
    <property type="match status" value="1"/>
</dbReference>
<organism evidence="2 3">
    <name type="scientific">Gossypium anomalum</name>
    <dbReference type="NCBI Taxonomy" id="47600"/>
    <lineage>
        <taxon>Eukaryota</taxon>
        <taxon>Viridiplantae</taxon>
        <taxon>Streptophyta</taxon>
        <taxon>Embryophyta</taxon>
        <taxon>Tracheophyta</taxon>
        <taxon>Spermatophyta</taxon>
        <taxon>Magnoliopsida</taxon>
        <taxon>eudicotyledons</taxon>
        <taxon>Gunneridae</taxon>
        <taxon>Pentapetalae</taxon>
        <taxon>rosids</taxon>
        <taxon>malvids</taxon>
        <taxon>Malvales</taxon>
        <taxon>Malvaceae</taxon>
        <taxon>Malvoideae</taxon>
        <taxon>Gossypium</taxon>
    </lineage>
</organism>
<dbReference type="OrthoDB" id="999700at2759"/>
<dbReference type="InterPro" id="IPR052929">
    <property type="entry name" value="RNase_H-like_EbsB-rel"/>
</dbReference>
<evidence type="ECO:0000259" key="1">
    <source>
        <dbReference type="Pfam" id="PF13456"/>
    </source>
</evidence>
<feature type="domain" description="RNase H type-1" evidence="1">
    <location>
        <begin position="125"/>
        <end position="191"/>
    </location>
</feature>
<comment type="caution">
    <text evidence="2">The sequence shown here is derived from an EMBL/GenBank/DDBJ whole genome shotgun (WGS) entry which is preliminary data.</text>
</comment>
<dbReference type="Gene3D" id="3.30.420.10">
    <property type="entry name" value="Ribonuclease H-like superfamily/Ribonuclease H"/>
    <property type="match status" value="1"/>
</dbReference>
<dbReference type="EMBL" id="JAHUZN010000003">
    <property type="protein sequence ID" value="KAG8498570.1"/>
    <property type="molecule type" value="Genomic_DNA"/>
</dbReference>
<sequence length="227" mass="25887">MDAERILCIPLSMYPHKDLLVWSSESTGEYTIRSGHRLIACTLWALWTSRNRFIHEGGFTSGSQIADYVRNFLKELDGLNMDLHARQIFTGRWVAPIGSRIKINFDTAFNKQRKESCSGMVALHLGLFFQLREVKIEGDSYSVIYKLQEQNEDRSEIAAIIKDSKQLSLGFDSCDFSFIHRESNQVAHFIAIEGLKKRKNSYLVSMAFSGEEDAVPANRRGLKSRGE</sequence>
<evidence type="ECO:0000313" key="2">
    <source>
        <dbReference type="EMBL" id="KAG8498570.1"/>
    </source>
</evidence>
<dbReference type="GO" id="GO:0004523">
    <property type="term" value="F:RNA-DNA hybrid ribonuclease activity"/>
    <property type="evidence" value="ECO:0007669"/>
    <property type="project" value="InterPro"/>
</dbReference>
<dbReference type="Pfam" id="PF13456">
    <property type="entry name" value="RVT_3"/>
    <property type="match status" value="1"/>
</dbReference>
<dbReference type="PANTHER" id="PTHR47074">
    <property type="entry name" value="BNAC02G40300D PROTEIN"/>
    <property type="match status" value="1"/>
</dbReference>
<dbReference type="InterPro" id="IPR002156">
    <property type="entry name" value="RNaseH_domain"/>
</dbReference>
<dbReference type="InterPro" id="IPR036397">
    <property type="entry name" value="RNaseH_sf"/>
</dbReference>
<gene>
    <name evidence="2" type="ORF">CXB51_004864</name>
</gene>
<dbReference type="Proteomes" id="UP000701853">
    <property type="component" value="Chromosome 3"/>
</dbReference>